<keyword evidence="1" id="KW-0812">Transmembrane</keyword>
<protein>
    <submittedName>
        <fullName evidence="2">DUF4234 domain-containing protein</fullName>
    </submittedName>
</protein>
<sequence>MSENLYAPPATPVVDTQRVAAAGTEFFVTGTTKLVLLYFATFGLYPLFWFYMHWARYKRFRRQPMWPVARALFPIFFVRLLADEIDDRLRRENQRHAWSPGANAVWFIVLSIVSTIASRIPESVSPMASWLPVFLLPPTAWSMVNIQRAANLACGDKLGALNARLGWANWLWLLVGGVLWLLVLVGVLLPE</sequence>
<name>A0ABM8D8I1_9GAMM</name>
<feature type="transmembrane region" description="Helical" evidence="1">
    <location>
        <begin position="127"/>
        <end position="146"/>
    </location>
</feature>
<dbReference type="RefSeq" id="WP_281780410.1">
    <property type="nucleotide sequence ID" value="NZ_AP027041.1"/>
</dbReference>
<keyword evidence="3" id="KW-1185">Reference proteome</keyword>
<keyword evidence="1" id="KW-1133">Transmembrane helix</keyword>
<reference evidence="2 3" key="1">
    <citation type="journal article" date="2023" name="Int. J. Syst. Evol. Microbiol.">
        <title>Physiological and genomic analyses of cobalamin (vitamin B12)-auxotrophy of Lysobacter auxotrophicus sp. nov., a methionine-auxotrophic chitinolytic bacterium isolated from chitin-treated soil.</title>
        <authorList>
            <person name="Saito A."/>
            <person name="Dohra H."/>
            <person name="Hamada M."/>
            <person name="Moriuchi R."/>
            <person name="Kotsuchibashi Y."/>
            <person name="Mori K."/>
        </authorList>
    </citation>
    <scope>NUCLEOTIDE SEQUENCE [LARGE SCALE GENOMIC DNA]</scope>
    <source>
        <strain evidence="2 3">5-21a</strain>
    </source>
</reference>
<evidence type="ECO:0000313" key="2">
    <source>
        <dbReference type="EMBL" id="BDU14843.1"/>
    </source>
</evidence>
<evidence type="ECO:0000313" key="3">
    <source>
        <dbReference type="Proteomes" id="UP001317822"/>
    </source>
</evidence>
<feature type="transmembrane region" description="Helical" evidence="1">
    <location>
        <begin position="34"/>
        <end position="52"/>
    </location>
</feature>
<proteinExistence type="predicted"/>
<dbReference type="EMBL" id="AP027041">
    <property type="protein sequence ID" value="BDU14843.1"/>
    <property type="molecule type" value="Genomic_DNA"/>
</dbReference>
<dbReference type="Proteomes" id="UP001317822">
    <property type="component" value="Chromosome"/>
</dbReference>
<gene>
    <name evidence="2" type="ORF">LA521A_00440</name>
</gene>
<keyword evidence="1" id="KW-0472">Membrane</keyword>
<organism evidence="2 3">
    <name type="scientific">Lysobacter auxotrophicus</name>
    <dbReference type="NCBI Taxonomy" id="2992573"/>
    <lineage>
        <taxon>Bacteria</taxon>
        <taxon>Pseudomonadati</taxon>
        <taxon>Pseudomonadota</taxon>
        <taxon>Gammaproteobacteria</taxon>
        <taxon>Lysobacterales</taxon>
        <taxon>Lysobacteraceae</taxon>
        <taxon>Lysobacter</taxon>
    </lineage>
</organism>
<feature type="transmembrane region" description="Helical" evidence="1">
    <location>
        <begin position="103"/>
        <end position="121"/>
    </location>
</feature>
<accession>A0ABM8D8I1</accession>
<feature type="transmembrane region" description="Helical" evidence="1">
    <location>
        <begin position="167"/>
        <end position="189"/>
    </location>
</feature>
<evidence type="ECO:0000256" key="1">
    <source>
        <dbReference type="SAM" id="Phobius"/>
    </source>
</evidence>